<gene>
    <name evidence="4" type="ORF">RhiirC2_718985</name>
</gene>
<dbReference type="Gene3D" id="1.10.510.10">
    <property type="entry name" value="Transferase(Phosphotransferase) domain 1"/>
    <property type="match status" value="2"/>
</dbReference>
<keyword evidence="1" id="KW-0547">Nucleotide-binding</keyword>
<dbReference type="AlphaFoldDB" id="A0A2N1MG66"/>
<dbReference type="VEuPathDB" id="FungiDB:RhiirFUN_026568"/>
<dbReference type="GO" id="GO:0005524">
    <property type="term" value="F:ATP binding"/>
    <property type="evidence" value="ECO:0007669"/>
    <property type="project" value="InterPro"/>
</dbReference>
<dbReference type="VEuPathDB" id="FungiDB:RhiirA1_453930"/>
<organism evidence="4 5">
    <name type="scientific">Rhizophagus irregularis</name>
    <dbReference type="NCBI Taxonomy" id="588596"/>
    <lineage>
        <taxon>Eukaryota</taxon>
        <taxon>Fungi</taxon>
        <taxon>Fungi incertae sedis</taxon>
        <taxon>Mucoromycota</taxon>
        <taxon>Glomeromycotina</taxon>
        <taxon>Glomeromycetes</taxon>
        <taxon>Glomerales</taxon>
        <taxon>Glomeraceae</taxon>
        <taxon>Rhizophagus</taxon>
    </lineage>
</organism>
<dbReference type="SUPFAM" id="SSF56112">
    <property type="entry name" value="Protein kinase-like (PK-like)"/>
    <property type="match status" value="2"/>
</dbReference>
<feature type="domain" description="Protein kinase" evidence="3">
    <location>
        <begin position="1"/>
        <end position="241"/>
    </location>
</feature>
<dbReference type="InterPro" id="IPR011009">
    <property type="entry name" value="Kinase-like_dom_sf"/>
</dbReference>
<reference evidence="4 5" key="2">
    <citation type="submission" date="2017-10" db="EMBL/GenBank/DDBJ databases">
        <title>Extensive intraspecific genome diversity in a model arbuscular mycorrhizal fungus.</title>
        <authorList>
            <person name="Chen E.C.H."/>
            <person name="Morin E."/>
            <person name="Baudet D."/>
            <person name="Noel J."/>
            <person name="Ndikumana S."/>
            <person name="Charron P."/>
            <person name="St-Onge C."/>
            <person name="Giorgi J."/>
            <person name="Grigoriev I.V."/>
            <person name="Roux C."/>
            <person name="Martin F.M."/>
            <person name="Corradi N."/>
        </authorList>
    </citation>
    <scope>NUCLEOTIDE SEQUENCE [LARGE SCALE GENOMIC DNA]</scope>
    <source>
        <strain evidence="4 5">C2</strain>
    </source>
</reference>
<dbReference type="GO" id="GO:0004674">
    <property type="term" value="F:protein serine/threonine kinase activity"/>
    <property type="evidence" value="ECO:0007669"/>
    <property type="project" value="TreeGrafter"/>
</dbReference>
<dbReference type="VEuPathDB" id="FungiDB:FUN_001369"/>
<evidence type="ECO:0000256" key="1">
    <source>
        <dbReference type="ARBA" id="ARBA00022741"/>
    </source>
</evidence>
<dbReference type="PANTHER" id="PTHR44329:SF298">
    <property type="entry name" value="MIXED LINEAGE KINASE DOMAIN-LIKE PROTEIN"/>
    <property type="match status" value="1"/>
</dbReference>
<keyword evidence="4" id="KW-0808">Transferase</keyword>
<evidence type="ECO:0000313" key="4">
    <source>
        <dbReference type="EMBL" id="PKK60616.1"/>
    </source>
</evidence>
<protein>
    <submittedName>
        <fullName evidence="4">Kinase-like protein</fullName>
    </submittedName>
</protein>
<dbReference type="VEuPathDB" id="FungiDB:RhiirA1_498334"/>
<evidence type="ECO:0000256" key="2">
    <source>
        <dbReference type="ARBA" id="ARBA00022840"/>
    </source>
</evidence>
<dbReference type="Pfam" id="PF07714">
    <property type="entry name" value="PK_Tyr_Ser-Thr"/>
    <property type="match status" value="2"/>
</dbReference>
<feature type="domain" description="Protein kinase" evidence="3">
    <location>
        <begin position="267"/>
        <end position="534"/>
    </location>
</feature>
<accession>A0A2N1MG66</accession>
<dbReference type="PROSITE" id="PS50011">
    <property type="entry name" value="PROTEIN_KINASE_DOM"/>
    <property type="match status" value="2"/>
</dbReference>
<dbReference type="PANTHER" id="PTHR44329">
    <property type="entry name" value="SERINE/THREONINE-PROTEIN KINASE TNNI3K-RELATED"/>
    <property type="match status" value="1"/>
</dbReference>
<dbReference type="InterPro" id="IPR051681">
    <property type="entry name" value="Ser/Thr_Kinases-Pseudokinases"/>
</dbReference>
<name>A0A2N1MG66_9GLOM</name>
<proteinExistence type="predicted"/>
<dbReference type="InterPro" id="IPR000719">
    <property type="entry name" value="Prot_kinase_dom"/>
</dbReference>
<evidence type="ECO:0000313" key="5">
    <source>
        <dbReference type="Proteomes" id="UP000233469"/>
    </source>
</evidence>
<keyword evidence="4" id="KW-0418">Kinase</keyword>
<dbReference type="EMBL" id="LLXL01002528">
    <property type="protein sequence ID" value="PKK60616.1"/>
    <property type="molecule type" value="Genomic_DNA"/>
</dbReference>
<keyword evidence="2" id="KW-0067">ATP-binding</keyword>
<dbReference type="Gene3D" id="3.30.200.20">
    <property type="entry name" value="Phosphorylase Kinase, domain 1"/>
    <property type="match status" value="1"/>
</dbReference>
<feature type="non-terminal residue" evidence="4">
    <location>
        <position position="1"/>
    </location>
</feature>
<comment type="caution">
    <text evidence="4">The sequence shown here is derived from an EMBL/GenBank/DDBJ whole genome shotgun (WGS) entry which is preliminary data.</text>
</comment>
<sequence>VKLHQKISSHPNIIQFYGATKIKGRCWKYEPNERPTMQKVVPTLNFLLSDDFQDVDRYSSDDDDDDNLIDNSAKFIKNVLKNDDIKYIPFGNLLKPEPLNKGGFGSVIRPTWTETNDYVICKKLTRMTYVEHNILDAFIHELQIHLRLNGNDRIIRCLGFSKDIYSYGVLMWVISSGHPPFKDYNNIIELVSFINNGVREKPVLGTPIEYEELYKNCWMQEPEQRPTIDEIINEFKKMDFRNRLNPSELLNFIKDYKLTRFIKKDELTAMTEIYSSSFGSISKAIWTKTNNLVVCKKINNNESINKKQIEAFLHELDMHKRLDYCSRIIHILGISFDLNVQEYWLIMEYADGGDLRKYLKENFPELTWSDKMKTAYQITEGIKFLHRENILHRDLHSGNIVIHQREAKIIDLGIAKSTKTETYIHSGVLGVVAYIDPKRLENYLYEYNDKSDIYSLGVLMWELSSGRPPFADENISDNLLRIDLISGRREVPAPDTPGEYLKLYKLCWDPDPNVRPTIYKVFSKLVELGKMMYIQYFQNIEYDRDDDDNTQNIRSIHDDGDNDTDIKDTKLNVNDTDNKYMEDDNDDLNSSFLSCTFQKNLYLT</sequence>
<reference evidence="4 5" key="1">
    <citation type="submission" date="2016-04" db="EMBL/GenBank/DDBJ databases">
        <title>Genome analyses suggest a sexual origin of heterokaryosis in a supposedly ancient asexual fungus.</title>
        <authorList>
            <person name="Ropars J."/>
            <person name="Sedzielewska K."/>
            <person name="Noel J."/>
            <person name="Charron P."/>
            <person name="Farinelli L."/>
            <person name="Marton T."/>
            <person name="Kruger M."/>
            <person name="Pelin A."/>
            <person name="Brachmann A."/>
            <person name="Corradi N."/>
        </authorList>
    </citation>
    <scope>NUCLEOTIDE SEQUENCE [LARGE SCALE GENOMIC DNA]</scope>
    <source>
        <strain evidence="4 5">C2</strain>
    </source>
</reference>
<dbReference type="Proteomes" id="UP000233469">
    <property type="component" value="Unassembled WGS sequence"/>
</dbReference>
<dbReference type="InterPro" id="IPR001245">
    <property type="entry name" value="Ser-Thr/Tyr_kinase_cat_dom"/>
</dbReference>
<evidence type="ECO:0000259" key="3">
    <source>
        <dbReference type="PROSITE" id="PS50011"/>
    </source>
</evidence>
<dbReference type="PRINTS" id="PR00109">
    <property type="entry name" value="TYRKINASE"/>
</dbReference>